<evidence type="ECO:0000313" key="1">
    <source>
        <dbReference type="EMBL" id="JAD80377.1"/>
    </source>
</evidence>
<organism evidence="1">
    <name type="scientific">Arundo donax</name>
    <name type="common">Giant reed</name>
    <name type="synonym">Donax arundinaceus</name>
    <dbReference type="NCBI Taxonomy" id="35708"/>
    <lineage>
        <taxon>Eukaryota</taxon>
        <taxon>Viridiplantae</taxon>
        <taxon>Streptophyta</taxon>
        <taxon>Embryophyta</taxon>
        <taxon>Tracheophyta</taxon>
        <taxon>Spermatophyta</taxon>
        <taxon>Magnoliopsida</taxon>
        <taxon>Liliopsida</taxon>
        <taxon>Poales</taxon>
        <taxon>Poaceae</taxon>
        <taxon>PACMAD clade</taxon>
        <taxon>Arundinoideae</taxon>
        <taxon>Arundineae</taxon>
        <taxon>Arundo</taxon>
    </lineage>
</organism>
<reference evidence="1" key="1">
    <citation type="submission" date="2014-09" db="EMBL/GenBank/DDBJ databases">
        <authorList>
            <person name="Magalhaes I.L.F."/>
            <person name="Oliveira U."/>
            <person name="Santos F.R."/>
            <person name="Vidigal T.H.D.A."/>
            <person name="Brescovit A.D."/>
            <person name="Santos A.J."/>
        </authorList>
    </citation>
    <scope>NUCLEOTIDE SEQUENCE</scope>
    <source>
        <tissue evidence="1">Shoot tissue taken approximately 20 cm above the soil surface</tissue>
    </source>
</reference>
<sequence>MAHQTKDTPAIPVKWLFNMSIYTGYLKRILPQQGRGLANNYMQIITKTLRFIAQNIISKIVMVISHDGVNTTERIARWHWLLGTRD</sequence>
<accession>A0A0A9D9F3</accession>
<dbReference type="EMBL" id="GBRH01217518">
    <property type="protein sequence ID" value="JAD80377.1"/>
    <property type="molecule type" value="Transcribed_RNA"/>
</dbReference>
<reference evidence="1" key="2">
    <citation type="journal article" date="2015" name="Data Brief">
        <title>Shoot transcriptome of the giant reed, Arundo donax.</title>
        <authorList>
            <person name="Barrero R.A."/>
            <person name="Guerrero F.D."/>
            <person name="Moolhuijzen P."/>
            <person name="Goolsby J.A."/>
            <person name="Tidwell J."/>
            <person name="Bellgard S.E."/>
            <person name="Bellgard M.I."/>
        </authorList>
    </citation>
    <scope>NUCLEOTIDE SEQUENCE</scope>
    <source>
        <tissue evidence="1">Shoot tissue taken approximately 20 cm above the soil surface</tissue>
    </source>
</reference>
<name>A0A0A9D9F3_ARUDO</name>
<protein>
    <submittedName>
        <fullName evidence="1">Uncharacterized protein</fullName>
    </submittedName>
</protein>
<dbReference type="AlphaFoldDB" id="A0A0A9D9F3"/>
<proteinExistence type="predicted"/>